<evidence type="ECO:0000313" key="2">
    <source>
        <dbReference type="Proteomes" id="UP001520878"/>
    </source>
</evidence>
<comment type="caution">
    <text evidence="1">The sequence shown here is derived from an EMBL/GenBank/DDBJ whole genome shotgun (WGS) entry which is preliminary data.</text>
</comment>
<organism evidence="1 2">
    <name type="scientific">Fluctibacter halophilus</name>
    <dbReference type="NCBI Taxonomy" id="226011"/>
    <lineage>
        <taxon>Bacteria</taxon>
        <taxon>Pseudomonadati</taxon>
        <taxon>Pseudomonadota</taxon>
        <taxon>Gammaproteobacteria</taxon>
        <taxon>Alteromonadales</taxon>
        <taxon>Alteromonadaceae</taxon>
        <taxon>Fluctibacter</taxon>
    </lineage>
</organism>
<dbReference type="Proteomes" id="UP001520878">
    <property type="component" value="Unassembled WGS sequence"/>
</dbReference>
<reference evidence="1 2" key="1">
    <citation type="submission" date="2021-10" db="EMBL/GenBank/DDBJ databases">
        <title>Draft genome of Aestuariibacter halophilus JC2043.</title>
        <authorList>
            <person name="Emsley S.A."/>
            <person name="Pfannmuller K.M."/>
            <person name="Ushijima B."/>
            <person name="Saw J.H."/>
            <person name="Videau P."/>
        </authorList>
    </citation>
    <scope>NUCLEOTIDE SEQUENCE [LARGE SCALE GENOMIC DNA]</scope>
    <source>
        <strain evidence="1 2">JC2043</strain>
    </source>
</reference>
<accession>A0ABS8GB23</accession>
<dbReference type="Gene3D" id="1.20.1260.10">
    <property type="match status" value="1"/>
</dbReference>
<name>A0ABS8GB23_9ALTE</name>
<dbReference type="EMBL" id="JAJEWP010000006">
    <property type="protein sequence ID" value="MCC2617780.1"/>
    <property type="molecule type" value="Genomic_DNA"/>
</dbReference>
<protein>
    <recommendedName>
        <fullName evidence="3">Hemerythrin-like domain-containing protein</fullName>
    </recommendedName>
</protein>
<evidence type="ECO:0008006" key="3">
    <source>
        <dbReference type="Google" id="ProtNLM"/>
    </source>
</evidence>
<dbReference type="InterPro" id="IPR012347">
    <property type="entry name" value="Ferritin-like"/>
</dbReference>
<gene>
    <name evidence="1" type="ORF">LJ739_16130</name>
</gene>
<keyword evidence="2" id="KW-1185">Reference proteome</keyword>
<evidence type="ECO:0000313" key="1">
    <source>
        <dbReference type="EMBL" id="MCC2617780.1"/>
    </source>
</evidence>
<dbReference type="RefSeq" id="WP_229162159.1">
    <property type="nucleotide sequence ID" value="NZ_JAJEWP010000006.1"/>
</dbReference>
<proteinExistence type="predicted"/>
<sequence>MRNFSDVKALLKHNQQFHAHNAEFYTSLARQVIDERVKMLLSSLVRHEVELSRELEVYLQQAPQSILNTYFQYDHEQNTDDLYRTELAPSHLNSEEVEKLAHRLDDYLCMLYQEMIAAAGNPAVQELFDNLHQHMQLEKRRLTLGMHGMWDC</sequence>